<accession>A0ABQ8Q932</accession>
<dbReference type="Pfam" id="PF20906">
    <property type="entry name" value="S-Me-THD_C"/>
    <property type="match status" value="1"/>
</dbReference>
<sequence length="1059" mass="114068">MAPTLRIGVDVGGTNTDACLIDPSATTSPNRGILSWHKSVTTSNPSHGIENVINALIKHANVDISEIASVTIGTTHFINAVIEKDPSRLDPVAVLRLCGPFSRSIPPGIDWPADLRDLICVYAAFLDGGLEIDGSVIREPKRAQVKEECARIRSLGIRSIVVNGIFSPADVMGERQEEKVGEWIKSCYPEADVVLSKEVANLGFVERENAAILNASILRFARYTICSFQSAIYHHLGLFCPVFLTQNDGTILKAEDAAKLPIRTFNSGPTNSMCGAAFLVKENVDKESMLVVDIGGTTTDVGMLLASGLPRQASAFTEMAGIRLNFSCPDVKSIGFGGGSIVRVQHDNFAKPTFTIGPDSVGNLINKHALVFGGDVPTTTDYAIVSQEHSQTSIGSKQLAQDKLNRLVKDTDYDLHELLRVYRTTARHKLEDIIDRMKTSAEDVPVLLVGGGAMIVQPSENDEKLTFKGASRVIIPEYAGVANAIGAAMARVSGVVDTVLSTEGRTTQAVLQDVSKIAIERAVTAGAVRDTVEIAEMDTIPIPYVANKCRIIVKAIGEIDFSRVTNTTPSPLEKETSFVSGYSQKFISTNRSSIPSPEPSQSTFDVASYIPTIVPTPGRSRTTESSLSETSNYEWHLSEVDLEWISVGCYILGTGGGGTPYPHFVRLREMMRKGATVRIVEPGWVGNEDIIACGGAKGSPTVSLEKPPGNEIMEAQDIVYDYLGVKPAAVIALEIGGGNGLQGKWYLICSNFTASNTMLHSGLILGASTNMNIPTIDGDWMGRAYPVSWQITPVVWEGERALFLPTAISDGNGNHMIMLSATSERQIERAFRAALSEMGSHVGCAKGPCSGKDMKTWVIEYTLSLAWRIGHSIALCRVRNDIDHVAEAIIEQVGGKQAAKILFKGKIIEVERKTVKGHSYGEVVISAADVSGNGNGLASASEKATEFTGKLKIPFKNENIVAIAVSDSGDEEVIASVPDLICVCDALTGEAIGTPEYRYGLLVFVLGIQGSERWTSSARGIEIGGPRAFGIDIDYSPLGKFEKPRSVIEQYMHVIRTNE</sequence>
<evidence type="ECO:0000259" key="2">
    <source>
        <dbReference type="Pfam" id="PF05378"/>
    </source>
</evidence>
<dbReference type="SUPFAM" id="SSF53067">
    <property type="entry name" value="Actin-like ATPase domain"/>
    <property type="match status" value="2"/>
</dbReference>
<proteinExistence type="predicted"/>
<dbReference type="InterPro" id="IPR008040">
    <property type="entry name" value="Hydant_A_N"/>
</dbReference>
<dbReference type="InterPro" id="IPR045079">
    <property type="entry name" value="Oxoprolinase-like"/>
</dbReference>
<dbReference type="InterPro" id="IPR002821">
    <property type="entry name" value="Hydantoinase_A"/>
</dbReference>
<gene>
    <name evidence="5" type="ORF">F5050DRAFT_1675562</name>
</gene>
<dbReference type="EMBL" id="MU790673">
    <property type="protein sequence ID" value="KAJ3995021.1"/>
    <property type="molecule type" value="Genomic_DNA"/>
</dbReference>
<dbReference type="SUPFAM" id="SSF160991">
    <property type="entry name" value="CV3147-like"/>
    <property type="match status" value="1"/>
</dbReference>
<name>A0ABQ8Q932_9AGAR</name>
<dbReference type="Pfam" id="PF01968">
    <property type="entry name" value="Hydantoinase_A"/>
    <property type="match status" value="1"/>
</dbReference>
<feature type="domain" description="Hydantoinase/oxoprolinase N-terminal" evidence="2">
    <location>
        <begin position="6"/>
        <end position="185"/>
    </location>
</feature>
<evidence type="ECO:0000313" key="5">
    <source>
        <dbReference type="EMBL" id="KAJ3995021.1"/>
    </source>
</evidence>
<reference evidence="5" key="1">
    <citation type="submission" date="2022-08" db="EMBL/GenBank/DDBJ databases">
        <authorList>
            <consortium name="DOE Joint Genome Institute"/>
            <person name="Min B."/>
            <person name="Riley R."/>
            <person name="Sierra-Patev S."/>
            <person name="Naranjo-Ortiz M."/>
            <person name="Looney B."/>
            <person name="Konkel Z."/>
            <person name="Slot J.C."/>
            <person name="Sakamoto Y."/>
            <person name="Steenwyk J.L."/>
            <person name="Rokas A."/>
            <person name="Carro J."/>
            <person name="Camarero S."/>
            <person name="Ferreira P."/>
            <person name="Molpeceres G."/>
            <person name="Ruiz-Duenas F.J."/>
            <person name="Serrano A."/>
            <person name="Henrissat B."/>
            <person name="Drula E."/>
            <person name="Hughes K.W."/>
            <person name="Mata J.L."/>
            <person name="Ishikawa N.K."/>
            <person name="Vargas-Isla R."/>
            <person name="Ushijima S."/>
            <person name="Smith C.A."/>
            <person name="Ahrendt S."/>
            <person name="Andreopoulos W."/>
            <person name="He G."/>
            <person name="Labutti K."/>
            <person name="Lipzen A."/>
            <person name="Ng V."/>
            <person name="Sandor L."/>
            <person name="Barry K."/>
            <person name="Martinez A.T."/>
            <person name="Xiao Y."/>
            <person name="Gibbons J.G."/>
            <person name="Terashima K."/>
            <person name="Hibbett D.S."/>
            <person name="Grigoriev I.V."/>
        </authorList>
    </citation>
    <scope>NUCLEOTIDE SEQUENCE</scope>
    <source>
        <strain evidence="5">TFB10827</strain>
    </source>
</reference>
<dbReference type="InterPro" id="IPR024071">
    <property type="entry name" value="S-Me-THD_C_sf"/>
</dbReference>
<evidence type="ECO:0000259" key="4">
    <source>
        <dbReference type="Pfam" id="PF20906"/>
    </source>
</evidence>
<feature type="domain" description="Hydantoinase A/oxoprolinase" evidence="1">
    <location>
        <begin position="207"/>
        <end position="492"/>
    </location>
</feature>
<feature type="domain" description="S-Me-THD-like C-terminal" evidence="4">
    <location>
        <begin position="824"/>
        <end position="1038"/>
    </location>
</feature>
<feature type="domain" description="S-Me-THD N-terminal" evidence="3">
    <location>
        <begin position="641"/>
        <end position="818"/>
    </location>
</feature>
<dbReference type="InterPro" id="IPR048350">
    <property type="entry name" value="S-Me-THD-like_C"/>
</dbReference>
<dbReference type="InterPro" id="IPR043129">
    <property type="entry name" value="ATPase_NBD"/>
</dbReference>
<dbReference type="Proteomes" id="UP001163828">
    <property type="component" value="Unassembled WGS sequence"/>
</dbReference>
<dbReference type="PANTHER" id="PTHR11365">
    <property type="entry name" value="5-OXOPROLINASE RELATED"/>
    <property type="match status" value="1"/>
</dbReference>
<dbReference type="PANTHER" id="PTHR11365:SF10">
    <property type="entry name" value="HYDANTOINASE_OXOPROLINASE"/>
    <property type="match status" value="1"/>
</dbReference>
<dbReference type="Pfam" id="PF05378">
    <property type="entry name" value="Hydant_A_N"/>
    <property type="match status" value="1"/>
</dbReference>
<keyword evidence="6" id="KW-1185">Reference proteome</keyword>
<evidence type="ECO:0000259" key="1">
    <source>
        <dbReference type="Pfam" id="PF01968"/>
    </source>
</evidence>
<dbReference type="InterPro" id="IPR027479">
    <property type="entry name" value="S-Me-THD_N_sf"/>
</dbReference>
<protein>
    <recommendedName>
        <fullName evidence="7">Hydantoinase</fullName>
    </recommendedName>
</protein>
<dbReference type="Pfam" id="PF06032">
    <property type="entry name" value="S-Me-THD_N"/>
    <property type="match status" value="1"/>
</dbReference>
<comment type="caution">
    <text evidence="5">The sequence shown here is derived from an EMBL/GenBank/DDBJ whole genome shotgun (WGS) entry which is preliminary data.</text>
</comment>
<evidence type="ECO:0008006" key="7">
    <source>
        <dbReference type="Google" id="ProtNLM"/>
    </source>
</evidence>
<organism evidence="5 6">
    <name type="scientific">Lentinula boryana</name>
    <dbReference type="NCBI Taxonomy" id="40481"/>
    <lineage>
        <taxon>Eukaryota</taxon>
        <taxon>Fungi</taxon>
        <taxon>Dikarya</taxon>
        <taxon>Basidiomycota</taxon>
        <taxon>Agaricomycotina</taxon>
        <taxon>Agaricomycetes</taxon>
        <taxon>Agaricomycetidae</taxon>
        <taxon>Agaricales</taxon>
        <taxon>Marasmiineae</taxon>
        <taxon>Omphalotaceae</taxon>
        <taxon>Lentinula</taxon>
    </lineage>
</organism>
<dbReference type="Gene3D" id="3.40.1610.10">
    <property type="entry name" value="CV3147-like domain"/>
    <property type="match status" value="1"/>
</dbReference>
<evidence type="ECO:0000313" key="6">
    <source>
        <dbReference type="Proteomes" id="UP001163828"/>
    </source>
</evidence>
<dbReference type="InterPro" id="IPR010318">
    <property type="entry name" value="S-Me-THD_N"/>
</dbReference>
<evidence type="ECO:0000259" key="3">
    <source>
        <dbReference type="Pfam" id="PF06032"/>
    </source>
</evidence>
<dbReference type="Gene3D" id="2.40.390.10">
    <property type="entry name" value="CV3147-like"/>
    <property type="match status" value="1"/>
</dbReference>